<dbReference type="InterPro" id="IPR017475">
    <property type="entry name" value="EPS_sugar_tfrase"/>
</dbReference>
<evidence type="ECO:0000256" key="3">
    <source>
        <dbReference type="ARBA" id="ARBA00022679"/>
    </source>
</evidence>
<accession>W4VB13</accession>
<keyword evidence="4 7" id="KW-0812">Transmembrane</keyword>
<evidence type="ECO:0000313" key="9">
    <source>
        <dbReference type="EMBL" id="GAE89919.1"/>
    </source>
</evidence>
<organism evidence="9 10">
    <name type="scientific">Acetivibrio straminisolvens JCM 21531</name>
    <dbReference type="NCBI Taxonomy" id="1294263"/>
    <lineage>
        <taxon>Bacteria</taxon>
        <taxon>Bacillati</taxon>
        <taxon>Bacillota</taxon>
        <taxon>Clostridia</taxon>
        <taxon>Eubacteriales</taxon>
        <taxon>Oscillospiraceae</taxon>
        <taxon>Acetivibrio</taxon>
    </lineage>
</organism>
<evidence type="ECO:0000256" key="1">
    <source>
        <dbReference type="ARBA" id="ARBA00004141"/>
    </source>
</evidence>
<evidence type="ECO:0000256" key="6">
    <source>
        <dbReference type="ARBA" id="ARBA00023136"/>
    </source>
</evidence>
<dbReference type="Pfam" id="PF02397">
    <property type="entry name" value="Bac_transf"/>
    <property type="match status" value="1"/>
</dbReference>
<comment type="caution">
    <text evidence="9">The sequence shown here is derived from an EMBL/GenBank/DDBJ whole genome shotgun (WGS) entry which is preliminary data.</text>
</comment>
<dbReference type="STRING" id="1294263.JCM21531_3491"/>
<keyword evidence="10" id="KW-1185">Reference proteome</keyword>
<dbReference type="PANTHER" id="PTHR30576">
    <property type="entry name" value="COLANIC BIOSYNTHESIS UDP-GLUCOSE LIPID CARRIER TRANSFERASE"/>
    <property type="match status" value="1"/>
</dbReference>
<evidence type="ECO:0000256" key="2">
    <source>
        <dbReference type="ARBA" id="ARBA00006464"/>
    </source>
</evidence>
<evidence type="ECO:0000256" key="4">
    <source>
        <dbReference type="ARBA" id="ARBA00022692"/>
    </source>
</evidence>
<keyword evidence="6 7" id="KW-0472">Membrane</keyword>
<reference evidence="9" key="1">
    <citation type="journal article" date="2014" name="Genome Announc.">
        <title>Draft Genome Sequence of Clostridium straminisolvens Strain JCM 21531T, Isolated from a Cellulose-Degrading Bacterial Community.</title>
        <authorList>
            <person name="Yuki M."/>
            <person name="Oshima K."/>
            <person name="Suda W."/>
            <person name="Sakamoto M."/>
            <person name="Kitamura K."/>
            <person name="Iida T."/>
            <person name="Hattori M."/>
            <person name="Ohkuma M."/>
        </authorList>
    </citation>
    <scope>NUCLEOTIDE SEQUENCE [LARGE SCALE GENOMIC DNA]</scope>
    <source>
        <strain evidence="9">JCM 21531</strain>
    </source>
</reference>
<comment type="similarity">
    <text evidence="2">Belongs to the bacterial sugar transferase family.</text>
</comment>
<keyword evidence="5 7" id="KW-1133">Transmembrane helix</keyword>
<dbReference type="InterPro" id="IPR003362">
    <property type="entry name" value="Bact_transf"/>
</dbReference>
<evidence type="ECO:0000313" key="10">
    <source>
        <dbReference type="Proteomes" id="UP000019109"/>
    </source>
</evidence>
<dbReference type="GO" id="GO:0016780">
    <property type="term" value="F:phosphotransferase activity, for other substituted phosphate groups"/>
    <property type="evidence" value="ECO:0007669"/>
    <property type="project" value="TreeGrafter"/>
</dbReference>
<feature type="domain" description="Bacterial sugar transferase" evidence="8">
    <location>
        <begin position="155"/>
        <end position="344"/>
    </location>
</feature>
<dbReference type="PANTHER" id="PTHR30576:SF10">
    <property type="entry name" value="SLL5057 PROTEIN"/>
    <property type="match status" value="1"/>
</dbReference>
<proteinExistence type="inferred from homology"/>
<name>W4VB13_9FIRM</name>
<gene>
    <name evidence="9" type="ORF">JCM21531_3491</name>
</gene>
<sequence length="350" mass="39984">MNLLMLERLVYVFFISGRNKARKGTTRVIIIGCPSEAQKYSQFIDKTNMNVNIIGYVQVDSKEVDKYEHNLGHIENLPQILKENVVDEVIFALPKDYVGKVEEYILLCEEMGITVRMVLNLYDLKLSKSHLTSIGTLPVLTFHTISFNPLQLFLKRLLDIGGALIGLAFTALISIFIIPAIKLDSPGPIIFEQDRVGLNGRIFKLYKFRSMTFDADYRKAELSALNEVSGGLMFKIKNDPRVTRVGKFLRRTSLDELPQFINVLKGDMSLVGTRPPTVDEVKKYKAYHRRRISIKPGITGLWQISGRSSITDFDEVVKLDTKYIDQWSLWLDIKIIIKTVFIVLRRSGAY</sequence>
<dbReference type="NCBIfam" id="TIGR03025">
    <property type="entry name" value="EPS_sugtrans"/>
    <property type="match status" value="1"/>
</dbReference>
<feature type="transmembrane region" description="Helical" evidence="7">
    <location>
        <begin position="157"/>
        <end position="181"/>
    </location>
</feature>
<dbReference type="Proteomes" id="UP000019109">
    <property type="component" value="Unassembled WGS sequence"/>
</dbReference>
<dbReference type="GO" id="GO:0016020">
    <property type="term" value="C:membrane"/>
    <property type="evidence" value="ECO:0007669"/>
    <property type="project" value="UniProtKB-SubCell"/>
</dbReference>
<evidence type="ECO:0000259" key="8">
    <source>
        <dbReference type="Pfam" id="PF02397"/>
    </source>
</evidence>
<evidence type="ECO:0000256" key="7">
    <source>
        <dbReference type="SAM" id="Phobius"/>
    </source>
</evidence>
<keyword evidence="3 9" id="KW-0808">Transferase</keyword>
<dbReference type="EMBL" id="BAVR01000050">
    <property type="protein sequence ID" value="GAE89919.1"/>
    <property type="molecule type" value="Genomic_DNA"/>
</dbReference>
<protein>
    <submittedName>
        <fullName evidence="9">Undecaprenyl-phosphate galactosephosphotransferase</fullName>
    </submittedName>
</protein>
<dbReference type="Gene3D" id="3.40.50.720">
    <property type="entry name" value="NAD(P)-binding Rossmann-like Domain"/>
    <property type="match status" value="1"/>
</dbReference>
<dbReference type="AlphaFoldDB" id="W4VB13"/>
<evidence type="ECO:0000256" key="5">
    <source>
        <dbReference type="ARBA" id="ARBA00022989"/>
    </source>
</evidence>
<comment type="subcellular location">
    <subcellularLocation>
        <location evidence="1">Membrane</location>
        <topology evidence="1">Multi-pass membrane protein</topology>
    </subcellularLocation>
</comment>